<dbReference type="KEGG" id="gtt:GUITHDRAFT_66405"/>
<reference evidence="4" key="2">
    <citation type="submission" date="2012-11" db="EMBL/GenBank/DDBJ databases">
        <authorList>
            <person name="Kuo A."/>
            <person name="Curtis B.A."/>
            <person name="Tanifuji G."/>
            <person name="Burki F."/>
            <person name="Gruber A."/>
            <person name="Irimia M."/>
            <person name="Maruyama S."/>
            <person name="Arias M.C."/>
            <person name="Ball S.G."/>
            <person name="Gile G.H."/>
            <person name="Hirakawa Y."/>
            <person name="Hopkins J.F."/>
            <person name="Rensing S.A."/>
            <person name="Schmutz J."/>
            <person name="Symeonidi A."/>
            <person name="Elias M."/>
            <person name="Eveleigh R.J."/>
            <person name="Herman E.K."/>
            <person name="Klute M.J."/>
            <person name="Nakayama T."/>
            <person name="Obornik M."/>
            <person name="Reyes-Prieto A."/>
            <person name="Armbrust E.V."/>
            <person name="Aves S.J."/>
            <person name="Beiko R.G."/>
            <person name="Coutinho P."/>
            <person name="Dacks J.B."/>
            <person name="Durnford D.G."/>
            <person name="Fast N.M."/>
            <person name="Green B.R."/>
            <person name="Grisdale C."/>
            <person name="Hempe F."/>
            <person name="Henrissat B."/>
            <person name="Hoppner M.P."/>
            <person name="Ishida K.-I."/>
            <person name="Kim E."/>
            <person name="Koreny L."/>
            <person name="Kroth P.G."/>
            <person name="Liu Y."/>
            <person name="Malik S.-B."/>
            <person name="Maier U.G."/>
            <person name="McRose D."/>
            <person name="Mock T."/>
            <person name="Neilson J.A."/>
            <person name="Onodera N.T."/>
            <person name="Poole A.M."/>
            <person name="Pritham E.J."/>
            <person name="Richards T.A."/>
            <person name="Rocap G."/>
            <person name="Roy S.W."/>
            <person name="Sarai C."/>
            <person name="Schaack S."/>
            <person name="Shirato S."/>
            <person name="Slamovits C.H."/>
            <person name="Spencer D.F."/>
            <person name="Suzuki S."/>
            <person name="Worden A.Z."/>
            <person name="Zauner S."/>
            <person name="Barry K."/>
            <person name="Bell C."/>
            <person name="Bharti A.K."/>
            <person name="Crow J.A."/>
            <person name="Grimwood J."/>
            <person name="Kramer R."/>
            <person name="Lindquist E."/>
            <person name="Lucas S."/>
            <person name="Salamov A."/>
            <person name="McFadden G.I."/>
            <person name="Lane C.E."/>
            <person name="Keeling P.J."/>
            <person name="Gray M.W."/>
            <person name="Grigoriev I.V."/>
            <person name="Archibald J.M."/>
        </authorList>
    </citation>
    <scope>NUCLEOTIDE SEQUENCE</scope>
    <source>
        <strain evidence="4">CCMP2712</strain>
    </source>
</reference>
<reference evidence="3" key="3">
    <citation type="submission" date="2016-03" db="UniProtKB">
        <authorList>
            <consortium name="EnsemblProtists"/>
        </authorList>
    </citation>
    <scope>IDENTIFICATION</scope>
</reference>
<dbReference type="RefSeq" id="XP_005837662.1">
    <property type="nucleotide sequence ID" value="XM_005837605.1"/>
</dbReference>
<dbReference type="EnsemblProtists" id="EKX50682">
    <property type="protein sequence ID" value="EKX50682"/>
    <property type="gene ID" value="GUITHDRAFT_66405"/>
</dbReference>
<dbReference type="PaxDb" id="55529-EKX50682"/>
<proteinExistence type="predicted"/>
<evidence type="ECO:0000313" key="2">
    <source>
        <dbReference type="EMBL" id="EKX50682.1"/>
    </source>
</evidence>
<dbReference type="Proteomes" id="UP000011087">
    <property type="component" value="Unassembled WGS sequence"/>
</dbReference>
<feature type="domain" description="Thioredoxin-like fold" evidence="1">
    <location>
        <begin position="3"/>
        <end position="83"/>
    </location>
</feature>
<evidence type="ECO:0000313" key="3">
    <source>
        <dbReference type="EnsemblProtists" id="EKX50682"/>
    </source>
</evidence>
<dbReference type="HOGENOM" id="CLU_2327069_0_0_1"/>
<dbReference type="EMBL" id="JH992977">
    <property type="protein sequence ID" value="EKX50682.1"/>
    <property type="molecule type" value="Genomic_DNA"/>
</dbReference>
<dbReference type="GO" id="GO:0045494">
    <property type="term" value="P:photoreceptor cell maintenance"/>
    <property type="evidence" value="ECO:0007669"/>
    <property type="project" value="InterPro"/>
</dbReference>
<dbReference type="AlphaFoldDB" id="L1JQD9"/>
<dbReference type="PANTHER" id="PTHR46762:SF1">
    <property type="entry name" value="NUCLEOREDOXIN-LIKE PROTEIN 2"/>
    <property type="match status" value="1"/>
</dbReference>
<dbReference type="Gene3D" id="3.40.30.10">
    <property type="entry name" value="Glutaredoxin"/>
    <property type="match status" value="1"/>
</dbReference>
<accession>L1JQD9</accession>
<dbReference type="OrthoDB" id="189920at2759"/>
<dbReference type="GeneID" id="17307668"/>
<organism evidence="2">
    <name type="scientific">Guillardia theta (strain CCMP2712)</name>
    <name type="common">Cryptophyte</name>
    <dbReference type="NCBI Taxonomy" id="905079"/>
    <lineage>
        <taxon>Eukaryota</taxon>
        <taxon>Cryptophyceae</taxon>
        <taxon>Pyrenomonadales</taxon>
        <taxon>Geminigeraceae</taxon>
        <taxon>Guillardia</taxon>
    </lineage>
</organism>
<reference evidence="2 4" key="1">
    <citation type="journal article" date="2012" name="Nature">
        <title>Algal genomes reveal evolutionary mosaicism and the fate of nucleomorphs.</title>
        <authorList>
            <consortium name="DOE Joint Genome Institute"/>
            <person name="Curtis B.A."/>
            <person name="Tanifuji G."/>
            <person name="Burki F."/>
            <person name="Gruber A."/>
            <person name="Irimia M."/>
            <person name="Maruyama S."/>
            <person name="Arias M.C."/>
            <person name="Ball S.G."/>
            <person name="Gile G.H."/>
            <person name="Hirakawa Y."/>
            <person name="Hopkins J.F."/>
            <person name="Kuo A."/>
            <person name="Rensing S.A."/>
            <person name="Schmutz J."/>
            <person name="Symeonidi A."/>
            <person name="Elias M."/>
            <person name="Eveleigh R.J."/>
            <person name="Herman E.K."/>
            <person name="Klute M.J."/>
            <person name="Nakayama T."/>
            <person name="Obornik M."/>
            <person name="Reyes-Prieto A."/>
            <person name="Armbrust E.V."/>
            <person name="Aves S.J."/>
            <person name="Beiko R.G."/>
            <person name="Coutinho P."/>
            <person name="Dacks J.B."/>
            <person name="Durnford D.G."/>
            <person name="Fast N.M."/>
            <person name="Green B.R."/>
            <person name="Grisdale C.J."/>
            <person name="Hempel F."/>
            <person name="Henrissat B."/>
            <person name="Hoppner M.P."/>
            <person name="Ishida K."/>
            <person name="Kim E."/>
            <person name="Koreny L."/>
            <person name="Kroth P.G."/>
            <person name="Liu Y."/>
            <person name="Malik S.B."/>
            <person name="Maier U.G."/>
            <person name="McRose D."/>
            <person name="Mock T."/>
            <person name="Neilson J.A."/>
            <person name="Onodera N.T."/>
            <person name="Poole A.M."/>
            <person name="Pritham E.J."/>
            <person name="Richards T.A."/>
            <person name="Rocap G."/>
            <person name="Roy S.W."/>
            <person name="Sarai C."/>
            <person name="Schaack S."/>
            <person name="Shirato S."/>
            <person name="Slamovits C.H."/>
            <person name="Spencer D.F."/>
            <person name="Suzuki S."/>
            <person name="Worden A.Z."/>
            <person name="Zauner S."/>
            <person name="Barry K."/>
            <person name="Bell C."/>
            <person name="Bharti A.K."/>
            <person name="Crow J.A."/>
            <person name="Grimwood J."/>
            <person name="Kramer R."/>
            <person name="Lindquist E."/>
            <person name="Lucas S."/>
            <person name="Salamov A."/>
            <person name="McFadden G.I."/>
            <person name="Lane C.E."/>
            <person name="Keeling P.J."/>
            <person name="Gray M.W."/>
            <person name="Grigoriev I.V."/>
            <person name="Archibald J.M."/>
        </authorList>
    </citation>
    <scope>NUCLEOTIDE SEQUENCE</scope>
    <source>
        <strain evidence="2 4">CCMP2712</strain>
    </source>
</reference>
<name>L1JQD9_GUITC</name>
<dbReference type="InterPro" id="IPR012336">
    <property type="entry name" value="Thioredoxin-like_fold"/>
</dbReference>
<dbReference type="OMA" id="CAKAEEN"/>
<keyword evidence="4" id="KW-1185">Reference proteome</keyword>
<evidence type="ECO:0000259" key="1">
    <source>
        <dbReference type="Pfam" id="PF13905"/>
    </source>
</evidence>
<dbReference type="Pfam" id="PF13905">
    <property type="entry name" value="Thioredoxin_8"/>
    <property type="match status" value="1"/>
</dbReference>
<gene>
    <name evidence="2" type="ORF">GUITHDRAFT_66405</name>
</gene>
<dbReference type="PANTHER" id="PTHR46762">
    <property type="entry name" value="NUCLEOREDOXIN-LIKE PROTEIN 2"/>
    <property type="match status" value="1"/>
</dbReference>
<protein>
    <recommendedName>
        <fullName evidence="1">Thioredoxin-like fold domain-containing protein</fullName>
    </recommendedName>
</protein>
<sequence length="99" mass="10939">TARKISIIFVSSDFSEEDATTFFKNAHGDWLMLDYKSALRSELKRKFGVWAGKEASQFGTSIASFKSRRSGIPALAIVGLDGELVNFLNAELEGFEALM</sequence>
<dbReference type="InterPro" id="IPR029519">
    <property type="entry name" value="RdCVF2"/>
</dbReference>
<feature type="non-terminal residue" evidence="2">
    <location>
        <position position="1"/>
    </location>
</feature>
<evidence type="ECO:0000313" key="4">
    <source>
        <dbReference type="Proteomes" id="UP000011087"/>
    </source>
</evidence>